<comment type="caution">
    <text evidence="1">The sequence shown here is derived from an EMBL/GenBank/DDBJ whole genome shotgun (WGS) entry which is preliminary data.</text>
</comment>
<name>A0ABW3TSU4_9BACL</name>
<keyword evidence="2" id="KW-1185">Reference proteome</keyword>
<proteinExistence type="predicted"/>
<protein>
    <submittedName>
        <fullName evidence="1">Uncharacterized protein</fullName>
    </submittedName>
</protein>
<evidence type="ECO:0000313" key="2">
    <source>
        <dbReference type="Proteomes" id="UP001597231"/>
    </source>
</evidence>
<evidence type="ECO:0000313" key="1">
    <source>
        <dbReference type="EMBL" id="MFD1203557.1"/>
    </source>
</evidence>
<reference evidence="2" key="1">
    <citation type="journal article" date="2019" name="Int. J. Syst. Evol. Microbiol.">
        <title>The Global Catalogue of Microorganisms (GCM) 10K type strain sequencing project: providing services to taxonomists for standard genome sequencing and annotation.</title>
        <authorList>
            <consortium name="The Broad Institute Genomics Platform"/>
            <consortium name="The Broad Institute Genome Sequencing Center for Infectious Disease"/>
            <person name="Wu L."/>
            <person name="Ma J."/>
        </authorList>
    </citation>
    <scope>NUCLEOTIDE SEQUENCE [LARGE SCALE GENOMIC DNA]</scope>
    <source>
        <strain evidence="2">CCUG 53915</strain>
    </source>
</reference>
<dbReference type="Proteomes" id="UP001597231">
    <property type="component" value="Unassembled WGS sequence"/>
</dbReference>
<gene>
    <name evidence="1" type="ORF">ACFQ38_00200</name>
</gene>
<accession>A0ABW3TSU4</accession>
<dbReference type="RefSeq" id="WP_381479417.1">
    <property type="nucleotide sequence ID" value="NZ_JBHTLT010000001.1"/>
</dbReference>
<sequence length="106" mass="11818">MLKFDIPSAASMADLAKQKEQEFETAVMEGPVFRDIMQRIENAALEGKTAISVTVQDFEHRQALNVISKYLTAAGYVHKHEDKSSPFNLIPEVSISWGPGATPERR</sequence>
<dbReference type="EMBL" id="JBHTLT010000001">
    <property type="protein sequence ID" value="MFD1203557.1"/>
    <property type="molecule type" value="Genomic_DNA"/>
</dbReference>
<organism evidence="1 2">
    <name type="scientific">Sporosarcina contaminans</name>
    <dbReference type="NCBI Taxonomy" id="633403"/>
    <lineage>
        <taxon>Bacteria</taxon>
        <taxon>Bacillati</taxon>
        <taxon>Bacillota</taxon>
        <taxon>Bacilli</taxon>
        <taxon>Bacillales</taxon>
        <taxon>Caryophanaceae</taxon>
        <taxon>Sporosarcina</taxon>
    </lineage>
</organism>